<evidence type="ECO:0000256" key="15">
    <source>
        <dbReference type="ARBA" id="ARBA00023239"/>
    </source>
</evidence>
<comment type="pathway">
    <text evidence="4 19">Cofactor biosynthesis; riboflavin biosynthesis; 5-amino-6-(D-ribitylamino)uracil from GTP: step 1/4.</text>
</comment>
<feature type="binding site" evidence="19">
    <location>
        <position position="283"/>
    </location>
    <ligand>
        <name>Zn(2+)</name>
        <dbReference type="ChEBI" id="CHEBI:29105"/>
        <note>catalytic</note>
    </ligand>
</feature>
<dbReference type="EMBL" id="LMTZ01000124">
    <property type="protein sequence ID" value="KST64323.1"/>
    <property type="molecule type" value="Genomic_DNA"/>
</dbReference>
<dbReference type="PANTHER" id="PTHR21327">
    <property type="entry name" value="GTP CYCLOHYDROLASE II-RELATED"/>
    <property type="match status" value="1"/>
</dbReference>
<evidence type="ECO:0000256" key="12">
    <source>
        <dbReference type="ARBA" id="ARBA00022842"/>
    </source>
</evidence>
<evidence type="ECO:0000256" key="19">
    <source>
        <dbReference type="HAMAP-Rule" id="MF_01283"/>
    </source>
</evidence>
<dbReference type="EC" id="3.5.4.25" evidence="19"/>
<dbReference type="HAMAP" id="MF_00180">
    <property type="entry name" value="RibB"/>
    <property type="match status" value="1"/>
</dbReference>
<proteinExistence type="inferred from homology"/>
<comment type="catalytic activity">
    <reaction evidence="18 19">
        <text>GTP + 4 H2O = 2,5-diamino-6-hydroxy-4-(5-phosphoribosylamino)-pyrimidine + formate + 2 phosphate + 3 H(+)</text>
        <dbReference type="Rhea" id="RHEA:23704"/>
        <dbReference type="ChEBI" id="CHEBI:15377"/>
        <dbReference type="ChEBI" id="CHEBI:15378"/>
        <dbReference type="ChEBI" id="CHEBI:15740"/>
        <dbReference type="ChEBI" id="CHEBI:37565"/>
        <dbReference type="ChEBI" id="CHEBI:43474"/>
        <dbReference type="ChEBI" id="CHEBI:58614"/>
        <dbReference type="EC" id="3.5.4.25"/>
    </reaction>
</comment>
<dbReference type="Proteomes" id="UP000053372">
    <property type="component" value="Unassembled WGS sequence"/>
</dbReference>
<dbReference type="NCBIfam" id="NF006806">
    <property type="entry name" value="PRK09319.1"/>
    <property type="match status" value="1"/>
</dbReference>
<accession>A0A0V7ZIA6</accession>
<evidence type="ECO:0000259" key="20">
    <source>
        <dbReference type="Pfam" id="PF00925"/>
    </source>
</evidence>
<dbReference type="UniPathway" id="UPA00275">
    <property type="reaction ID" value="UER00399"/>
</dbReference>
<dbReference type="GO" id="GO:0005829">
    <property type="term" value="C:cytosol"/>
    <property type="evidence" value="ECO:0007669"/>
    <property type="project" value="TreeGrafter"/>
</dbReference>
<feature type="site" description="Essential for DHBP synthase activity" evidence="19">
    <location>
        <position position="177"/>
    </location>
</feature>
<keyword evidence="10 19" id="KW-0378">Hydrolase</keyword>
<dbReference type="HAMAP" id="MF_00179">
    <property type="entry name" value="RibA"/>
    <property type="match status" value="1"/>
</dbReference>
<dbReference type="FunFam" id="3.40.50.10990:FF:000001">
    <property type="entry name" value="Riboflavin biosynthesis protein RibBA"/>
    <property type="match status" value="1"/>
</dbReference>
<dbReference type="OrthoDB" id="9793111at2"/>
<dbReference type="SUPFAM" id="SSF142695">
    <property type="entry name" value="RibA-like"/>
    <property type="match status" value="1"/>
</dbReference>
<keyword evidence="9 19" id="KW-0547">Nucleotide-binding</keyword>
<evidence type="ECO:0000256" key="14">
    <source>
        <dbReference type="ARBA" id="ARBA00023211"/>
    </source>
</evidence>
<evidence type="ECO:0000256" key="4">
    <source>
        <dbReference type="ARBA" id="ARBA00004853"/>
    </source>
</evidence>
<comment type="function">
    <text evidence="3 19">Catalyzes the conversion of D-ribulose 5-phosphate to formate and 3,4-dihydroxy-2-butanone 4-phosphate.</text>
</comment>
<dbReference type="NCBIfam" id="NF001591">
    <property type="entry name" value="PRK00393.1"/>
    <property type="match status" value="1"/>
</dbReference>
<dbReference type="InterPro" id="IPR000926">
    <property type="entry name" value="RibA"/>
</dbReference>
<dbReference type="Pfam" id="PF00926">
    <property type="entry name" value="DHBP_synthase"/>
    <property type="match status" value="1"/>
</dbReference>
<feature type="domain" description="GTP cyclohydrolase II" evidence="20">
    <location>
        <begin position="224"/>
        <end position="388"/>
    </location>
</feature>
<dbReference type="NCBIfam" id="NF006803">
    <property type="entry name" value="PRK09311.1"/>
    <property type="match status" value="1"/>
</dbReference>
<dbReference type="GO" id="GO:0008686">
    <property type="term" value="F:3,4-dihydroxy-2-butanone-4-phosphate synthase activity"/>
    <property type="evidence" value="ECO:0007669"/>
    <property type="project" value="UniProtKB-UniRule"/>
</dbReference>
<feature type="binding site" evidence="19">
    <location>
        <position position="43"/>
    </location>
    <ligand>
        <name>D-ribulose 5-phosphate</name>
        <dbReference type="ChEBI" id="CHEBI:58121"/>
    </ligand>
</feature>
<dbReference type="HAMAP" id="MF_01283">
    <property type="entry name" value="RibBA"/>
    <property type="match status" value="1"/>
</dbReference>
<feature type="binding site" evidence="19">
    <location>
        <begin position="38"/>
        <end position="39"/>
    </location>
    <ligand>
        <name>D-ribulose 5-phosphate</name>
        <dbReference type="ChEBI" id="CHEBI:58121"/>
    </ligand>
</feature>
<evidence type="ECO:0000256" key="16">
    <source>
        <dbReference type="ARBA" id="ARBA00023268"/>
    </source>
</evidence>
<evidence type="ECO:0000313" key="21">
    <source>
        <dbReference type="EMBL" id="KST64323.1"/>
    </source>
</evidence>
<comment type="cofactor">
    <cofactor evidence="19">
        <name>Mg(2+)</name>
        <dbReference type="ChEBI" id="CHEBI:18420"/>
    </cofactor>
    <cofactor evidence="19">
        <name>Mn(2+)</name>
        <dbReference type="ChEBI" id="CHEBI:29035"/>
    </cofactor>
    <text evidence="19">Binds 2 divalent metal cations per subunit. Magnesium or manganese.</text>
</comment>
<feature type="binding site" evidence="19">
    <location>
        <position position="39"/>
    </location>
    <ligand>
        <name>Mg(2+)</name>
        <dbReference type="ChEBI" id="CHEBI:18420"/>
        <label>1</label>
    </ligand>
</feature>
<dbReference type="Pfam" id="PF00925">
    <property type="entry name" value="GTP_cyclohydro2"/>
    <property type="match status" value="1"/>
</dbReference>
<dbReference type="InterPro" id="IPR016299">
    <property type="entry name" value="Riboflavin_synth_RibBA"/>
</dbReference>
<dbReference type="CDD" id="cd00641">
    <property type="entry name" value="GTP_cyclohydro2"/>
    <property type="match status" value="1"/>
</dbReference>
<feature type="active site" description="Nucleophile; for GTP cyclohydrolase activity" evidence="19">
    <location>
        <position position="346"/>
    </location>
</feature>
<dbReference type="GO" id="GO:0005525">
    <property type="term" value="F:GTP binding"/>
    <property type="evidence" value="ECO:0007669"/>
    <property type="project" value="UniProtKB-KW"/>
</dbReference>
<comment type="cofactor">
    <cofactor evidence="2">
        <name>Mn(2+)</name>
        <dbReference type="ChEBI" id="CHEBI:29035"/>
    </cofactor>
</comment>
<name>A0A0V7ZIA6_9CYAN</name>
<dbReference type="GO" id="GO:0003935">
    <property type="term" value="F:GTP cyclohydrolase II activity"/>
    <property type="evidence" value="ECO:0007669"/>
    <property type="project" value="UniProtKB-UniRule"/>
</dbReference>
<feature type="binding site" evidence="19">
    <location>
        <position position="39"/>
    </location>
    <ligand>
        <name>Mg(2+)</name>
        <dbReference type="ChEBI" id="CHEBI:18420"/>
        <label>2</label>
    </ligand>
</feature>
<dbReference type="Gene3D" id="3.40.50.10990">
    <property type="entry name" value="GTP cyclohydrolase II"/>
    <property type="match status" value="1"/>
</dbReference>
<feature type="binding site" evidence="19">
    <location>
        <position position="332"/>
    </location>
    <ligand>
        <name>GTP</name>
        <dbReference type="ChEBI" id="CHEBI:37565"/>
    </ligand>
</feature>
<feature type="binding site" evidence="19">
    <location>
        <begin position="267"/>
        <end position="271"/>
    </location>
    <ligand>
        <name>GTP</name>
        <dbReference type="ChEBI" id="CHEBI:37565"/>
    </ligand>
</feature>
<dbReference type="NCBIfam" id="TIGR00505">
    <property type="entry name" value="ribA"/>
    <property type="match status" value="1"/>
</dbReference>
<evidence type="ECO:0000313" key="23">
    <source>
        <dbReference type="Proteomes" id="UP000053372"/>
    </source>
</evidence>
<evidence type="ECO:0000256" key="9">
    <source>
        <dbReference type="ARBA" id="ARBA00022741"/>
    </source>
</evidence>
<comment type="pathway">
    <text evidence="5 19">Cofactor biosynthesis; riboflavin biosynthesis; 2-hydroxy-3-oxobutyl phosphate from D-ribulose 5-phosphate: step 1/1.</text>
</comment>
<dbReference type="PANTHER" id="PTHR21327:SF18">
    <property type="entry name" value="3,4-DIHYDROXY-2-BUTANONE 4-PHOSPHATE SYNTHASE"/>
    <property type="match status" value="1"/>
</dbReference>
<feature type="binding site" evidence="19">
    <location>
        <begin position="310"/>
        <end position="312"/>
    </location>
    <ligand>
        <name>GTP</name>
        <dbReference type="ChEBI" id="CHEBI:37565"/>
    </ligand>
</feature>
<keyword evidence="13 19" id="KW-0342">GTP-binding</keyword>
<feature type="region of interest" description="DHBP synthase" evidence="19">
    <location>
        <begin position="1"/>
        <end position="214"/>
    </location>
</feature>
<evidence type="ECO:0000256" key="18">
    <source>
        <dbReference type="ARBA" id="ARBA00049295"/>
    </source>
</evidence>
<comment type="similarity">
    <text evidence="19">In the C-terminal section; belongs to the GTP cyclohydrolase II family.</text>
</comment>
<dbReference type="InterPro" id="IPR017945">
    <property type="entry name" value="DHBP_synth_RibB-like_a/b_dom"/>
</dbReference>
<dbReference type="FunFam" id="3.90.870.10:FF:000001">
    <property type="entry name" value="Riboflavin biosynthesis protein RibBA"/>
    <property type="match status" value="1"/>
</dbReference>
<comment type="catalytic activity">
    <reaction evidence="1 19">
        <text>D-ribulose 5-phosphate = (2S)-2-hydroxy-3-oxobutyl phosphate + formate + H(+)</text>
        <dbReference type="Rhea" id="RHEA:18457"/>
        <dbReference type="ChEBI" id="CHEBI:15378"/>
        <dbReference type="ChEBI" id="CHEBI:15740"/>
        <dbReference type="ChEBI" id="CHEBI:58121"/>
        <dbReference type="ChEBI" id="CHEBI:58830"/>
        <dbReference type="EC" id="4.1.99.12"/>
    </reaction>
</comment>
<evidence type="ECO:0000313" key="22">
    <source>
        <dbReference type="EMBL" id="KST64376.1"/>
    </source>
</evidence>
<dbReference type="InterPro" id="IPR032677">
    <property type="entry name" value="GTP_cyclohydro_II"/>
</dbReference>
<keyword evidence="15 19" id="KW-0456">Lyase</keyword>
<feature type="binding site" evidence="19">
    <location>
        <position position="288"/>
    </location>
    <ligand>
        <name>GTP</name>
        <dbReference type="ChEBI" id="CHEBI:37565"/>
    </ligand>
</feature>
<evidence type="ECO:0000256" key="5">
    <source>
        <dbReference type="ARBA" id="ARBA00004904"/>
    </source>
</evidence>
<dbReference type="AlphaFoldDB" id="A0A0V7ZIA6"/>
<sequence>MSQSKTTFNQNFEFDSIESALSDLKAGRIIVVVDDENRENEGDLICAAQFATPDTINFMAVEARGLICLSMTGDRLDQLDLPLMVTNITDPNQTAFTVSIDASPELGVTTGISAEDRARTIQIALNPATKPEDLRRPGHIFPLRAKKGGVLKRAGHTEAAVDLSRLAGLYPAGVICEIQNPDGSMARLPELIEYASRHQLKIISIADLISYRLQHDRLIIRETVAELPTQFGLFKIYAYRHTLDNSEHVAIVKGDPEQFEKQPVMVRMHSECLTGDAIGSLRCDCRMQLQAALKMIEDAGQGVVVYLRQEGRGIGLINKLKAYSLQDLGLDTVEANKRLGFPADLRDYGMGAQILMDLGVHKMRLITNNPRKIAGVKGYGLEVVDRVPLLIESNDYNSIYLATKAKKLGHMLLQTYLVTVALHWQDNPEAITERYERLEKLRHLAKINHLLLQEEARPVANALFDKPSLIVHLGFDQANIASPDWYQQQGHPYIQAIGAILDQLVNLPYIQKLEFLISSGVDPLSYLQVGLDRYHFPEGTLPSSICCERLETQKIYSFGE</sequence>
<evidence type="ECO:0000256" key="7">
    <source>
        <dbReference type="ARBA" id="ARBA00022619"/>
    </source>
</evidence>
<evidence type="ECO:0000256" key="3">
    <source>
        <dbReference type="ARBA" id="ARBA00002284"/>
    </source>
</evidence>
<dbReference type="InterPro" id="IPR000422">
    <property type="entry name" value="DHBP_synthase_RibB"/>
</dbReference>
<feature type="binding site" evidence="19">
    <location>
        <position position="367"/>
    </location>
    <ligand>
        <name>GTP</name>
        <dbReference type="ChEBI" id="CHEBI:37565"/>
    </ligand>
</feature>
<keyword evidence="14 19" id="KW-0464">Manganese</keyword>
<keyword evidence="16 19" id="KW-0511">Multifunctional enzyme</keyword>
<keyword evidence="8 19" id="KW-0479">Metal-binding</keyword>
<dbReference type="GO" id="GO:0000287">
    <property type="term" value="F:magnesium ion binding"/>
    <property type="evidence" value="ECO:0007669"/>
    <property type="project" value="UniProtKB-UniRule"/>
</dbReference>
<dbReference type="Gene3D" id="3.90.870.10">
    <property type="entry name" value="DHBP synthase"/>
    <property type="match status" value="1"/>
</dbReference>
<comment type="function">
    <text evidence="17 19">Catalyzes the conversion of GTP to 2,5-diamino-6-ribosylamino-4(3H)-pyrimidinone 5'-phosphate (DARP), formate and pyrophosphate.</text>
</comment>
<evidence type="ECO:0000256" key="1">
    <source>
        <dbReference type="ARBA" id="ARBA00000141"/>
    </source>
</evidence>
<gene>
    <name evidence="19" type="primary">ribBA</name>
    <name evidence="21" type="ORF">BC008_16950</name>
    <name evidence="22" type="ORF">BC008_17235</name>
</gene>
<dbReference type="SUPFAM" id="SSF55821">
    <property type="entry name" value="YrdC/RibB"/>
    <property type="match status" value="1"/>
</dbReference>
<feature type="binding site" evidence="19">
    <location>
        <position position="156"/>
    </location>
    <ligand>
        <name>Mg(2+)</name>
        <dbReference type="ChEBI" id="CHEBI:18420"/>
        <label>2</label>
    </ligand>
</feature>
<dbReference type="InterPro" id="IPR036144">
    <property type="entry name" value="RibA-like_sf"/>
</dbReference>
<feature type="active site" description="Proton acceptor; for GTP cyclohydrolase activity" evidence="19">
    <location>
        <position position="344"/>
    </location>
</feature>
<feature type="region of interest" description="GTP cyclohydrolase II" evidence="19">
    <location>
        <begin position="215"/>
        <end position="560"/>
    </location>
</feature>
<dbReference type="GO" id="GO:0008270">
    <property type="term" value="F:zinc ion binding"/>
    <property type="evidence" value="ECO:0007669"/>
    <property type="project" value="UniProtKB-UniRule"/>
</dbReference>
<comment type="similarity">
    <text evidence="6 19">In the N-terminal section; belongs to the DHBP synthase family.</text>
</comment>
<evidence type="ECO:0000256" key="8">
    <source>
        <dbReference type="ARBA" id="ARBA00022723"/>
    </source>
</evidence>
<keyword evidence="23" id="KW-1185">Reference proteome</keyword>
<evidence type="ECO:0000256" key="6">
    <source>
        <dbReference type="ARBA" id="ARBA00005520"/>
    </source>
</evidence>
<feature type="binding site" evidence="19">
    <location>
        <position position="285"/>
    </location>
    <ligand>
        <name>Zn(2+)</name>
        <dbReference type="ChEBI" id="CHEBI:29105"/>
        <note>catalytic</note>
    </ligand>
</feature>
<feature type="binding site" evidence="19">
    <location>
        <position position="372"/>
    </location>
    <ligand>
        <name>GTP</name>
        <dbReference type="ChEBI" id="CHEBI:37565"/>
    </ligand>
</feature>
<dbReference type="EMBL" id="LMTZ01000123">
    <property type="protein sequence ID" value="KST64376.1"/>
    <property type="molecule type" value="Genomic_DNA"/>
</dbReference>
<evidence type="ECO:0000256" key="17">
    <source>
        <dbReference type="ARBA" id="ARBA00043932"/>
    </source>
</evidence>
<dbReference type="NCBIfam" id="TIGR00506">
    <property type="entry name" value="ribB"/>
    <property type="match status" value="1"/>
</dbReference>
<keyword evidence="7 19" id="KW-0686">Riboflavin biosynthesis</keyword>
<dbReference type="GO" id="GO:0030145">
    <property type="term" value="F:manganese ion binding"/>
    <property type="evidence" value="ECO:0007669"/>
    <property type="project" value="UniProtKB-UniRule"/>
</dbReference>
<reference evidence="21 23" key="1">
    <citation type="journal article" date="2015" name="Genome Announc.">
        <title>Draft Genome of the Euendolithic (true boring) Cyanobacterium Mastigocoleus testarum strain BC008.</title>
        <authorList>
            <person name="Guida B.S."/>
            <person name="Garcia-Pichel F."/>
        </authorList>
    </citation>
    <scope>NUCLEOTIDE SEQUENCE [LARGE SCALE GENOMIC DNA]</scope>
    <source>
        <strain evidence="21 23">BC008</strain>
    </source>
</reference>
<comment type="cofactor">
    <cofactor evidence="19">
        <name>Zn(2+)</name>
        <dbReference type="ChEBI" id="CHEBI:29105"/>
    </cofactor>
    <text evidence="19">Binds 1 zinc ion per subunit.</text>
</comment>
<feature type="binding site" evidence="19">
    <location>
        <position position="272"/>
    </location>
    <ligand>
        <name>Zn(2+)</name>
        <dbReference type="ChEBI" id="CHEBI:29105"/>
        <note>catalytic</note>
    </ligand>
</feature>
<evidence type="ECO:0000256" key="10">
    <source>
        <dbReference type="ARBA" id="ARBA00022801"/>
    </source>
</evidence>
<dbReference type="RefSeq" id="WP_027844635.1">
    <property type="nucleotide sequence ID" value="NZ_LMTZ01000123.1"/>
</dbReference>
<evidence type="ECO:0000256" key="11">
    <source>
        <dbReference type="ARBA" id="ARBA00022833"/>
    </source>
</evidence>
<protein>
    <recommendedName>
        <fullName evidence="19">Riboflavin biosynthesis protein RibBA</fullName>
    </recommendedName>
    <domain>
        <recommendedName>
            <fullName evidence="19">3,4-dihydroxy-2-butanone 4-phosphate synthase</fullName>
            <shortName evidence="19">DHBP synthase</shortName>
            <ecNumber evidence="19">4.1.99.12</ecNumber>
        </recommendedName>
    </domain>
    <domain>
        <recommendedName>
            <fullName evidence="19">GTP cyclohydrolase-2</fullName>
            <ecNumber evidence="19">3.5.4.25</ecNumber>
        </recommendedName>
        <alternativeName>
            <fullName evidence="19">GTP cyclohydrolase II</fullName>
        </alternativeName>
    </domain>
</protein>
<keyword evidence="11 19" id="KW-0862">Zinc</keyword>
<organism evidence="21 23">
    <name type="scientific">Mastigocoleus testarum BC008</name>
    <dbReference type="NCBI Taxonomy" id="371196"/>
    <lineage>
        <taxon>Bacteria</taxon>
        <taxon>Bacillati</taxon>
        <taxon>Cyanobacteriota</taxon>
        <taxon>Cyanophyceae</taxon>
        <taxon>Nostocales</taxon>
        <taxon>Hapalosiphonaceae</taxon>
        <taxon>Mastigocoleus</taxon>
    </lineage>
</organism>
<evidence type="ECO:0000256" key="13">
    <source>
        <dbReference type="ARBA" id="ARBA00023134"/>
    </source>
</evidence>
<comment type="caution">
    <text evidence="21">The sequence shown here is derived from an EMBL/GenBank/DDBJ whole genome shotgun (WGS) entry which is preliminary data.</text>
</comment>
<feature type="site" description="Essential for DHBP synthase activity" evidence="19">
    <location>
        <position position="139"/>
    </location>
</feature>
<dbReference type="GO" id="GO:0009231">
    <property type="term" value="P:riboflavin biosynthetic process"/>
    <property type="evidence" value="ECO:0007669"/>
    <property type="project" value="UniProtKB-UniRule"/>
</dbReference>
<feature type="binding site" evidence="19">
    <location>
        <position position="177"/>
    </location>
    <ligand>
        <name>D-ribulose 5-phosphate</name>
        <dbReference type="ChEBI" id="CHEBI:58121"/>
    </ligand>
</feature>
<evidence type="ECO:0000256" key="2">
    <source>
        <dbReference type="ARBA" id="ARBA00001936"/>
    </source>
</evidence>
<feature type="binding site" evidence="19">
    <location>
        <begin position="153"/>
        <end position="157"/>
    </location>
    <ligand>
        <name>D-ribulose 5-phosphate</name>
        <dbReference type="ChEBI" id="CHEBI:58121"/>
    </ligand>
</feature>
<keyword evidence="12 19" id="KW-0460">Magnesium</keyword>
<dbReference type="EC" id="4.1.99.12" evidence="19"/>